<accession>A0A7X0D204</accession>
<keyword evidence="1" id="KW-1133">Transmembrane helix</keyword>
<organism evidence="2 3">
    <name type="scientific">Rhizobium wenxiniae</name>
    <dbReference type="NCBI Taxonomy" id="1737357"/>
    <lineage>
        <taxon>Bacteria</taxon>
        <taxon>Pseudomonadati</taxon>
        <taxon>Pseudomonadota</taxon>
        <taxon>Alphaproteobacteria</taxon>
        <taxon>Hyphomicrobiales</taxon>
        <taxon>Rhizobiaceae</taxon>
        <taxon>Rhizobium/Agrobacterium group</taxon>
        <taxon>Rhizobium</taxon>
    </lineage>
</organism>
<comment type="caution">
    <text evidence="2">The sequence shown here is derived from an EMBL/GenBank/DDBJ whole genome shotgun (WGS) entry which is preliminary data.</text>
</comment>
<feature type="transmembrane region" description="Helical" evidence="1">
    <location>
        <begin position="71"/>
        <end position="88"/>
    </location>
</feature>
<gene>
    <name evidence="2" type="ORF">HNQ72_004453</name>
</gene>
<keyword evidence="1" id="KW-0812">Transmembrane</keyword>
<dbReference type="Proteomes" id="UP000547879">
    <property type="component" value="Unassembled WGS sequence"/>
</dbReference>
<protein>
    <submittedName>
        <fullName evidence="2">Uncharacterized protein</fullName>
    </submittedName>
</protein>
<reference evidence="2 3" key="1">
    <citation type="submission" date="2020-08" db="EMBL/GenBank/DDBJ databases">
        <title>Genomic Encyclopedia of Type Strains, Phase IV (KMG-IV): sequencing the most valuable type-strain genomes for metagenomic binning, comparative biology and taxonomic classification.</title>
        <authorList>
            <person name="Goeker M."/>
        </authorList>
    </citation>
    <scope>NUCLEOTIDE SEQUENCE [LARGE SCALE GENOMIC DNA]</scope>
    <source>
        <strain evidence="2 3">DSM 100734</strain>
    </source>
</reference>
<dbReference type="EMBL" id="JACHEG010000006">
    <property type="protein sequence ID" value="MBB6164608.1"/>
    <property type="molecule type" value="Genomic_DNA"/>
</dbReference>
<evidence type="ECO:0000313" key="3">
    <source>
        <dbReference type="Proteomes" id="UP000547879"/>
    </source>
</evidence>
<feature type="transmembrane region" description="Helical" evidence="1">
    <location>
        <begin position="41"/>
        <end position="64"/>
    </location>
</feature>
<proteinExistence type="predicted"/>
<evidence type="ECO:0000313" key="2">
    <source>
        <dbReference type="EMBL" id="MBB6164608.1"/>
    </source>
</evidence>
<name>A0A7X0D204_9HYPH</name>
<keyword evidence="1" id="KW-0472">Membrane</keyword>
<dbReference type="AlphaFoldDB" id="A0A7X0D204"/>
<evidence type="ECO:0000256" key="1">
    <source>
        <dbReference type="SAM" id="Phobius"/>
    </source>
</evidence>
<sequence>MKIAIIQYGAFLVPFGLWGVTTQLGQGQLVPDVDCDRNTALTLFACILAVIVSLSAVGAGAMALRHRGVPLGTLCWCGGLLFSFAVLLREQQLC</sequence>
<keyword evidence="3" id="KW-1185">Reference proteome</keyword>